<dbReference type="Proteomes" id="UP000070412">
    <property type="component" value="Unassembled WGS sequence"/>
</dbReference>
<keyword evidence="8" id="KW-1185">Reference proteome</keyword>
<reference evidence="7" key="3">
    <citation type="submission" date="2022-06" db="UniProtKB">
        <authorList>
            <consortium name="EnsemblMetazoa"/>
        </authorList>
    </citation>
    <scope>IDENTIFICATION</scope>
</reference>
<dbReference type="InterPro" id="IPR013083">
    <property type="entry name" value="Znf_RING/FYVE/PHD"/>
</dbReference>
<dbReference type="GO" id="GO:0043022">
    <property type="term" value="F:ribosome binding"/>
    <property type="evidence" value="ECO:0007669"/>
    <property type="project" value="TreeGrafter"/>
</dbReference>
<dbReference type="PANTHER" id="PTHR22938">
    <property type="entry name" value="ZINC FINGER PROTEIN 598"/>
    <property type="match status" value="1"/>
</dbReference>
<dbReference type="OrthoDB" id="3838338at2759"/>
<organism evidence="6">
    <name type="scientific">Sarcoptes scabiei</name>
    <name type="common">Itch mite</name>
    <name type="synonym">Acarus scabiei</name>
    <dbReference type="NCBI Taxonomy" id="52283"/>
    <lineage>
        <taxon>Eukaryota</taxon>
        <taxon>Metazoa</taxon>
        <taxon>Ecdysozoa</taxon>
        <taxon>Arthropoda</taxon>
        <taxon>Chelicerata</taxon>
        <taxon>Arachnida</taxon>
        <taxon>Acari</taxon>
        <taxon>Acariformes</taxon>
        <taxon>Sarcoptiformes</taxon>
        <taxon>Astigmata</taxon>
        <taxon>Psoroptidia</taxon>
        <taxon>Sarcoptoidea</taxon>
        <taxon>Sarcoptidae</taxon>
        <taxon>Sarcoptinae</taxon>
        <taxon>Sarcoptes</taxon>
    </lineage>
</organism>
<proteinExistence type="predicted"/>
<evidence type="ECO:0000313" key="6">
    <source>
        <dbReference type="EMBL" id="KAF7494969.1"/>
    </source>
</evidence>
<evidence type="ECO:0000256" key="1">
    <source>
        <dbReference type="ARBA" id="ARBA00022771"/>
    </source>
</evidence>
<feature type="compositionally biased region" description="Pro residues" evidence="4">
    <location>
        <begin position="44"/>
        <end position="69"/>
    </location>
</feature>
<dbReference type="InterPro" id="IPR044288">
    <property type="entry name" value="ZNF598/HEL2"/>
</dbReference>
<feature type="region of interest" description="Disordered" evidence="4">
    <location>
        <begin position="27"/>
        <end position="71"/>
    </location>
</feature>
<dbReference type="InterPro" id="IPR001841">
    <property type="entry name" value="Znf_RING"/>
</dbReference>
<feature type="domain" description="RING-type" evidence="5">
    <location>
        <begin position="87"/>
        <end position="133"/>
    </location>
</feature>
<dbReference type="EnsemblMetazoa" id="SSS_391s_mrna">
    <property type="protein sequence ID" value="KAF7494969.1"/>
    <property type="gene ID" value="SSS_391"/>
</dbReference>
<name>A0A834VH28_SARSC</name>
<dbReference type="PROSITE" id="PS50089">
    <property type="entry name" value="ZF_RING_2"/>
    <property type="match status" value="1"/>
</dbReference>
<evidence type="ECO:0000313" key="7">
    <source>
        <dbReference type="EnsemblMetazoa" id="KAF7494969.1"/>
    </source>
</evidence>
<protein>
    <submittedName>
        <fullName evidence="6">Zinc finger protein</fullName>
    </submittedName>
</protein>
<dbReference type="GO" id="GO:0016567">
    <property type="term" value="P:protein ubiquitination"/>
    <property type="evidence" value="ECO:0007669"/>
    <property type="project" value="TreeGrafter"/>
</dbReference>
<keyword evidence="1 3" id="KW-0479">Metal-binding</keyword>
<dbReference type="GO" id="GO:0061630">
    <property type="term" value="F:ubiquitin protein ligase activity"/>
    <property type="evidence" value="ECO:0007669"/>
    <property type="project" value="InterPro"/>
</dbReference>
<gene>
    <name evidence="6" type="primary">SSS_391g</name>
    <name evidence="6" type="ORF">SSS_391</name>
</gene>
<evidence type="ECO:0000259" key="5">
    <source>
        <dbReference type="PROSITE" id="PS50089"/>
    </source>
</evidence>
<evidence type="ECO:0000256" key="2">
    <source>
        <dbReference type="ARBA" id="ARBA00022833"/>
    </source>
</evidence>
<evidence type="ECO:0000313" key="8">
    <source>
        <dbReference type="Proteomes" id="UP000070412"/>
    </source>
</evidence>
<sequence>MDPIQKKKKRDLFAKYIEKKRPTEIMSLSDHIPVSVPDDAGPSPSSPSPSPPPPLPPSPSPLPPPPPSPLLGSLSLSTSATSLFQECCICLSDYNAKQDLNSVFNCGHQLCFRCSTSLLFDSPDYTFNCPLCRDQIIKIVFCDYFVENHQPIHGQIFLRSFAHTNLRCETEEVNLRCEERLLYKCTYGIDDECRSVNFWAPITPNKAKELFRHVSRKHSKYFCKKCLLKFKPFANEMTMFNKLEYLDHIVNGVEVDGERVFHRYCTLCRPPYFFYDIEELRSHCERLHLKCRFCVENPVFARNEIALDEHINLVHPDSDELNRQIQTEEDQQSEENQDASQIVFDLGEIFSSFGYF</sequence>
<dbReference type="EMBL" id="WVUK01000051">
    <property type="protein sequence ID" value="KAF7494969.1"/>
    <property type="molecule type" value="Genomic_DNA"/>
</dbReference>
<dbReference type="Gene3D" id="3.30.40.10">
    <property type="entry name" value="Zinc/RING finger domain, C3HC4 (zinc finger)"/>
    <property type="match status" value="1"/>
</dbReference>
<dbReference type="SMART" id="SM00184">
    <property type="entry name" value="RING"/>
    <property type="match status" value="1"/>
</dbReference>
<dbReference type="GO" id="GO:0072344">
    <property type="term" value="P:rescue of stalled ribosome"/>
    <property type="evidence" value="ECO:0007669"/>
    <property type="project" value="InterPro"/>
</dbReference>
<keyword evidence="1 3" id="KW-0863">Zinc-finger</keyword>
<reference evidence="8" key="1">
    <citation type="journal article" date="2020" name="PLoS Negl. Trop. Dis.">
        <title>High-quality nuclear genome for Sarcoptes scabiei-A critical resource for a neglected parasite.</title>
        <authorList>
            <person name="Korhonen P.K."/>
            <person name="Gasser R.B."/>
            <person name="Ma G."/>
            <person name="Wang T."/>
            <person name="Stroehlein A.J."/>
            <person name="Young N.D."/>
            <person name="Ang C.S."/>
            <person name="Fernando D.D."/>
            <person name="Lu H.C."/>
            <person name="Taylor S."/>
            <person name="Reynolds S.L."/>
            <person name="Mofiz E."/>
            <person name="Najaraj S.H."/>
            <person name="Gowda H."/>
            <person name="Madugundu A."/>
            <person name="Renuse S."/>
            <person name="Holt D."/>
            <person name="Pandey A."/>
            <person name="Papenfuss A.T."/>
            <person name="Fischer K."/>
        </authorList>
    </citation>
    <scope>NUCLEOTIDE SEQUENCE [LARGE SCALE GENOMIC DNA]</scope>
</reference>
<dbReference type="GO" id="GO:0008270">
    <property type="term" value="F:zinc ion binding"/>
    <property type="evidence" value="ECO:0007669"/>
    <property type="project" value="UniProtKB-KW"/>
</dbReference>
<dbReference type="PANTHER" id="PTHR22938:SF0">
    <property type="entry name" value="E3 UBIQUITIN-PROTEIN LIGASE ZNF598"/>
    <property type="match status" value="1"/>
</dbReference>
<keyword evidence="2" id="KW-0862">Zinc</keyword>
<dbReference type="AlphaFoldDB" id="A0A834VH28"/>
<feature type="compositionally biased region" description="Low complexity" evidence="4">
    <location>
        <begin position="33"/>
        <end position="43"/>
    </location>
</feature>
<evidence type="ECO:0000256" key="4">
    <source>
        <dbReference type="SAM" id="MobiDB-lite"/>
    </source>
</evidence>
<dbReference type="SUPFAM" id="SSF57850">
    <property type="entry name" value="RING/U-box"/>
    <property type="match status" value="1"/>
</dbReference>
<reference evidence="6" key="2">
    <citation type="submission" date="2020-01" db="EMBL/GenBank/DDBJ databases">
        <authorList>
            <person name="Korhonen P.K.K."/>
            <person name="Guangxu M.G."/>
            <person name="Wang T.W."/>
            <person name="Stroehlein A.J.S."/>
            <person name="Young N.D."/>
            <person name="Ang C.-S.A."/>
            <person name="Fernando D.W.F."/>
            <person name="Lu H.L."/>
            <person name="Taylor S.T."/>
            <person name="Ehtesham M.E.M."/>
            <person name="Najaraj S.H.N."/>
            <person name="Harsha G.H.G."/>
            <person name="Madugundu A.M."/>
            <person name="Renuse S.R."/>
            <person name="Holt D.H."/>
            <person name="Pandey A.P."/>
            <person name="Papenfuss A.P."/>
            <person name="Gasser R.B.G."/>
            <person name="Fischer K.F."/>
        </authorList>
    </citation>
    <scope>NUCLEOTIDE SEQUENCE</scope>
    <source>
        <strain evidence="6">SSS_KF_BRIS2020</strain>
    </source>
</reference>
<evidence type="ECO:0000256" key="3">
    <source>
        <dbReference type="PROSITE-ProRule" id="PRU00175"/>
    </source>
</evidence>
<accession>A0A834VH28</accession>